<dbReference type="EMBL" id="GBXM01100779">
    <property type="protein sequence ID" value="JAH07798.1"/>
    <property type="molecule type" value="Transcribed_RNA"/>
</dbReference>
<reference evidence="1" key="1">
    <citation type="submission" date="2014-11" db="EMBL/GenBank/DDBJ databases">
        <authorList>
            <person name="Amaro Gonzalez C."/>
        </authorList>
    </citation>
    <scope>NUCLEOTIDE SEQUENCE</scope>
</reference>
<protein>
    <submittedName>
        <fullName evidence="1">Uncharacterized protein</fullName>
    </submittedName>
</protein>
<reference evidence="1" key="2">
    <citation type="journal article" date="2015" name="Fish Shellfish Immunol.">
        <title>Early steps in the European eel (Anguilla anguilla)-Vibrio vulnificus interaction in the gills: Role of the RtxA13 toxin.</title>
        <authorList>
            <person name="Callol A."/>
            <person name="Pajuelo D."/>
            <person name="Ebbesson L."/>
            <person name="Teles M."/>
            <person name="MacKenzie S."/>
            <person name="Amaro C."/>
        </authorList>
    </citation>
    <scope>NUCLEOTIDE SEQUENCE</scope>
</reference>
<sequence length="33" mass="3881">MNTSCTIYQKMSFILNGYQLFFKRFSSSDHATN</sequence>
<proteinExistence type="predicted"/>
<dbReference type="AlphaFoldDB" id="A0A0E9PVC4"/>
<accession>A0A0E9PVC4</accession>
<organism evidence="1">
    <name type="scientific">Anguilla anguilla</name>
    <name type="common">European freshwater eel</name>
    <name type="synonym">Muraena anguilla</name>
    <dbReference type="NCBI Taxonomy" id="7936"/>
    <lineage>
        <taxon>Eukaryota</taxon>
        <taxon>Metazoa</taxon>
        <taxon>Chordata</taxon>
        <taxon>Craniata</taxon>
        <taxon>Vertebrata</taxon>
        <taxon>Euteleostomi</taxon>
        <taxon>Actinopterygii</taxon>
        <taxon>Neopterygii</taxon>
        <taxon>Teleostei</taxon>
        <taxon>Anguilliformes</taxon>
        <taxon>Anguillidae</taxon>
        <taxon>Anguilla</taxon>
    </lineage>
</organism>
<evidence type="ECO:0000313" key="1">
    <source>
        <dbReference type="EMBL" id="JAH07798.1"/>
    </source>
</evidence>
<name>A0A0E9PVC4_ANGAN</name>